<dbReference type="NCBIfam" id="NF033768">
    <property type="entry name" value="myxo_SS_tail"/>
    <property type="match status" value="1"/>
</dbReference>
<dbReference type="RefSeq" id="WP_394845514.1">
    <property type="nucleotide sequence ID" value="NZ_CP089982.1"/>
</dbReference>
<gene>
    <name evidence="2" type="ORF">LZC95_51840</name>
</gene>
<keyword evidence="3" id="KW-1185">Reference proteome</keyword>
<feature type="signal peptide" evidence="1">
    <location>
        <begin position="1"/>
        <end position="24"/>
    </location>
</feature>
<evidence type="ECO:0000313" key="3">
    <source>
        <dbReference type="Proteomes" id="UP001379533"/>
    </source>
</evidence>
<dbReference type="EMBL" id="CP089982">
    <property type="protein sequence ID" value="WXA94904.1"/>
    <property type="molecule type" value="Genomic_DNA"/>
</dbReference>
<proteinExistence type="predicted"/>
<name>A0ABZ2K8D8_9BACT</name>
<reference evidence="2 3" key="1">
    <citation type="submission" date="2021-12" db="EMBL/GenBank/DDBJ databases">
        <title>Discovery of the Pendulisporaceae a myxobacterial family with distinct sporulation behavior and unique specialized metabolism.</title>
        <authorList>
            <person name="Garcia R."/>
            <person name="Popoff A."/>
            <person name="Bader C.D."/>
            <person name="Loehr J."/>
            <person name="Walesch S."/>
            <person name="Walt C."/>
            <person name="Boldt J."/>
            <person name="Bunk B."/>
            <person name="Haeckl F.J.F.P.J."/>
            <person name="Gunesch A.P."/>
            <person name="Birkelbach J."/>
            <person name="Nuebel U."/>
            <person name="Pietschmann T."/>
            <person name="Bach T."/>
            <person name="Mueller R."/>
        </authorList>
    </citation>
    <scope>NUCLEOTIDE SEQUENCE [LARGE SCALE GENOMIC DNA]</scope>
    <source>
        <strain evidence="2 3">MSr12523</strain>
    </source>
</reference>
<dbReference type="PROSITE" id="PS51257">
    <property type="entry name" value="PROKAR_LIPOPROTEIN"/>
    <property type="match status" value="1"/>
</dbReference>
<accession>A0ABZ2K8D8</accession>
<keyword evidence="1" id="KW-0732">Signal</keyword>
<protein>
    <submittedName>
        <fullName evidence="2">AgmX/PglI C-terminal domain-containing protein</fullName>
    </submittedName>
</protein>
<feature type="chain" id="PRO_5046449535" evidence="1">
    <location>
        <begin position="25"/>
        <end position="411"/>
    </location>
</feature>
<evidence type="ECO:0000313" key="2">
    <source>
        <dbReference type="EMBL" id="WXA94904.1"/>
    </source>
</evidence>
<dbReference type="InterPro" id="IPR049806">
    <property type="entry name" value="MasK-like_C"/>
</dbReference>
<dbReference type="Proteomes" id="UP001379533">
    <property type="component" value="Chromosome"/>
</dbReference>
<sequence>MNPMGTRITFALCLLAGCGETATAPGTAPAPANVTSDGALEQALVDVDIGQNLAAARETLTTTLASGAVSKEDRVRADLALAKLLESTDKERAITLLEDAASLNDGAAQKRLFRLLAGRDAPSSWSRNSWDAPPPPSAFAFARYFPAATPDNEVDVQVLVFGGDSRTTNRLGTFHVDDALRSNAVDACGLCNEVKTSIHAGTTHKEFWSAIPAYAAQMEKALVVLYVDEETMVPERYAKWLAAPAADLHAAFARGEGLVAVKERPGAPPLVTVAAPRVAQLLTVETALAAMHELPKQPVTVKLQDTLTKNEIQRGIRAHFGAFWSCYESLVARRPEARGRANLSFTVEASGKVEDARVTLDGTLEDAEARPCFEKAIRTIPYPAWSKNASAKTTVRYPIQLANGPGDGGGG</sequence>
<organism evidence="2 3">
    <name type="scientific">Pendulispora brunnea</name>
    <dbReference type="NCBI Taxonomy" id="2905690"/>
    <lineage>
        <taxon>Bacteria</taxon>
        <taxon>Pseudomonadati</taxon>
        <taxon>Myxococcota</taxon>
        <taxon>Myxococcia</taxon>
        <taxon>Myxococcales</taxon>
        <taxon>Sorangiineae</taxon>
        <taxon>Pendulisporaceae</taxon>
        <taxon>Pendulispora</taxon>
    </lineage>
</organism>
<evidence type="ECO:0000256" key="1">
    <source>
        <dbReference type="SAM" id="SignalP"/>
    </source>
</evidence>